<dbReference type="AlphaFoldDB" id="A4X0S4"/>
<evidence type="ECO:0000256" key="1">
    <source>
        <dbReference type="SAM" id="SignalP"/>
    </source>
</evidence>
<accession>A4X0S4</accession>
<name>A4X0S4_CERS5</name>
<keyword evidence="2" id="KW-0614">Plasmid</keyword>
<evidence type="ECO:0000313" key="2">
    <source>
        <dbReference type="EMBL" id="ABP73238.1"/>
    </source>
</evidence>
<dbReference type="EMBL" id="CP000666">
    <property type="protein sequence ID" value="ABP73238.1"/>
    <property type="molecule type" value="Genomic_DNA"/>
</dbReference>
<reference evidence="2" key="1">
    <citation type="submission" date="2007-04" db="EMBL/GenBank/DDBJ databases">
        <title>Complete sequence of plasmid pRSPA05 of Rhodobacter sphaeroides ATCC 17025.</title>
        <authorList>
            <consortium name="US DOE Joint Genome Institute"/>
            <person name="Copeland A."/>
            <person name="Lucas S."/>
            <person name="Lapidus A."/>
            <person name="Barry K."/>
            <person name="Detter J.C."/>
            <person name="Glavina del Rio T."/>
            <person name="Hammon N."/>
            <person name="Israni S."/>
            <person name="Dalin E."/>
            <person name="Tice H."/>
            <person name="Pitluck S."/>
            <person name="Chertkov O."/>
            <person name="Brettin T."/>
            <person name="Bruce D."/>
            <person name="Han C."/>
            <person name="Schmutz J."/>
            <person name="Larimer F."/>
            <person name="Land M."/>
            <person name="Hauser L."/>
            <person name="Kyrpides N."/>
            <person name="Kim E."/>
            <person name="Richardson P."/>
            <person name="Mackenzie C."/>
            <person name="Choudhary M."/>
            <person name="Donohue T.J."/>
            <person name="Kaplan S."/>
        </authorList>
    </citation>
    <scope>NUCLEOTIDE SEQUENCE [LARGE SCALE GENOMIC DNA]</scope>
    <source>
        <strain evidence="2">ATCC 17025</strain>
        <plasmid evidence="2">pRSPA05</plasmid>
    </source>
</reference>
<organism evidence="2">
    <name type="scientific">Cereibacter sphaeroides (strain ATCC 17025 / ATH 2.4.3)</name>
    <name type="common">Rhodobacter sphaeroides</name>
    <dbReference type="NCBI Taxonomy" id="349102"/>
    <lineage>
        <taxon>Bacteria</taxon>
        <taxon>Pseudomonadati</taxon>
        <taxon>Pseudomonadota</taxon>
        <taxon>Alphaproteobacteria</taxon>
        <taxon>Rhodobacterales</taxon>
        <taxon>Paracoccaceae</taxon>
        <taxon>Cereibacter</taxon>
    </lineage>
</organism>
<feature type="signal peptide" evidence="1">
    <location>
        <begin position="1"/>
        <end position="20"/>
    </location>
</feature>
<keyword evidence="1" id="KW-0732">Signal</keyword>
<dbReference type="HOGENOM" id="CLU_2275320_0_0_5"/>
<protein>
    <submittedName>
        <fullName evidence="2">Uncharacterized protein</fullName>
    </submittedName>
</protein>
<dbReference type="KEGG" id="rsq:Rsph17025_4395"/>
<gene>
    <name evidence="2" type="ordered locus">Rsph17025_4395</name>
</gene>
<proteinExistence type="predicted"/>
<feature type="chain" id="PRO_5002676299" evidence="1">
    <location>
        <begin position="21"/>
        <end position="102"/>
    </location>
</feature>
<sequence length="102" mass="11163" precursor="true">MRCALLLGSVLALAATELNAGSVEDVMEDYRKALAPLLAEVRSNPLTAEGYWLEMRNIGDEWEKMILVFGYAGAGDEAACAEVLRLVAGENLERDYRCVPVN</sequence>
<geneLocation type="plasmid" evidence="2">
    <name>pRSPA05</name>
</geneLocation>